<dbReference type="GO" id="GO:0008422">
    <property type="term" value="F:beta-glucosidase activity"/>
    <property type="evidence" value="ECO:0007669"/>
    <property type="project" value="TreeGrafter"/>
</dbReference>
<sequence length="495" mass="56241">MLPKNFLLGFSLAGFQSEMGISDPDSNSDWWLWVHDPVNIRTGLVSGDLPENGIGYWDLYKKYNGLAVQTGMNAARLGVEWSRIFPKSTEEVKVMEDYKDDDLISVDVNEGSLEKLDRLANQKAINRYMEIFNNIKENNMTLIVNVYHWPIPIYLHDPIEARNSGLSNKRNGWLNHKTVVEFVKYAKYLAWKFSDVADMFSIMNEPNVVFGNGYFNVKSGFPPAFPSVHGGLLAKKHEIEAIARSYDAMKEITKKPVGLIMANSDVQPLTDEDKEAAEMATYNDRYSFIDPLRVGEMKWADEVTAGNPIGEKSNIDRSDLKNKLDWIGVNYYTRAVVKKSGNGYTTLKGYGHSATAGMPSRAGRDVSDFGWEFYPEGLVNVLSSYWKRYHIPMIVTENGVADSIDRLRPRYLVSHIKSVEKALSMGMDIRGYLHWSLIDNYEWASGFSMKFGLYGIDLNNKKIQHRPSALVFKEIANANGVPEEFEWMADQHQNS</sequence>
<dbReference type="PRINTS" id="PR00131">
    <property type="entry name" value="GLHYDRLASE1"/>
</dbReference>
<dbReference type="KEGG" id="pto:PTO1453"/>
<dbReference type="OrthoDB" id="84443at2157"/>
<dbReference type="EC" id="3.2.1.23" evidence="6"/>
<dbReference type="EMBL" id="AE017261">
    <property type="protein sequence ID" value="AAT44038.1"/>
    <property type="molecule type" value="Genomic_DNA"/>
</dbReference>
<organism evidence="6 7">
    <name type="scientific">Picrophilus torridus (strain ATCC 700027 / DSM 9790 / JCM 10055 / NBRC 100828 / KAW 2/3)</name>
    <dbReference type="NCBI Taxonomy" id="1122961"/>
    <lineage>
        <taxon>Archaea</taxon>
        <taxon>Methanobacteriati</taxon>
        <taxon>Thermoplasmatota</taxon>
        <taxon>Thermoplasmata</taxon>
        <taxon>Thermoplasmatales</taxon>
        <taxon>Picrophilaceae</taxon>
        <taxon>Picrophilus</taxon>
    </lineage>
</organism>
<dbReference type="PROSITE" id="PS00572">
    <property type="entry name" value="GLYCOSYL_HYDROL_F1_1"/>
    <property type="match status" value="1"/>
</dbReference>
<dbReference type="PANTHER" id="PTHR10353">
    <property type="entry name" value="GLYCOSYL HYDROLASE"/>
    <property type="match status" value="1"/>
</dbReference>
<feature type="active site" description="Nucleophile" evidence="4">
    <location>
        <position position="397"/>
    </location>
</feature>
<evidence type="ECO:0000256" key="5">
    <source>
        <dbReference type="RuleBase" id="RU003690"/>
    </source>
</evidence>
<dbReference type="GO" id="GO:0005975">
    <property type="term" value="P:carbohydrate metabolic process"/>
    <property type="evidence" value="ECO:0007669"/>
    <property type="project" value="InterPro"/>
</dbReference>
<evidence type="ECO:0000313" key="7">
    <source>
        <dbReference type="Proteomes" id="UP000000438"/>
    </source>
</evidence>
<dbReference type="NCBIfam" id="NF041004">
    <property type="entry name" value="Beta_gal_BgaS"/>
    <property type="match status" value="1"/>
</dbReference>
<evidence type="ECO:0000256" key="3">
    <source>
        <dbReference type="ARBA" id="ARBA00023295"/>
    </source>
</evidence>
<dbReference type="InterPro" id="IPR017853">
    <property type="entry name" value="GH"/>
</dbReference>
<dbReference type="InParanoid" id="Q6KZ14"/>
<dbReference type="Gene3D" id="3.20.20.80">
    <property type="entry name" value="Glycosidases"/>
    <property type="match status" value="1"/>
</dbReference>
<dbReference type="InterPro" id="IPR018120">
    <property type="entry name" value="Glyco_hydro_1_AS"/>
</dbReference>
<dbReference type="PANTHER" id="PTHR10353:SF209">
    <property type="entry name" value="GALACTOLIPID GALACTOSYLTRANSFERASE SFR2, CHLOROPLASTIC"/>
    <property type="match status" value="1"/>
</dbReference>
<dbReference type="HOGENOM" id="CLU_001859_1_3_2"/>
<dbReference type="eggNOG" id="arCOG05412">
    <property type="taxonomic scope" value="Archaea"/>
</dbReference>
<dbReference type="STRING" id="263820.PTO1453"/>
<dbReference type="CAZy" id="GH1">
    <property type="family name" value="Glycoside Hydrolase Family 1"/>
</dbReference>
<dbReference type="SUPFAM" id="SSF51445">
    <property type="entry name" value="(Trans)glycosidases"/>
    <property type="match status" value="1"/>
</dbReference>
<accession>Q6KZ14</accession>
<keyword evidence="2 6" id="KW-0378">Hydrolase</keyword>
<reference evidence="6 7" key="1">
    <citation type="journal article" date="2004" name="Proc. Natl. Acad. Sci. U.S.A.">
        <title>Genome sequence of Picrophilus torridus and its implications for life around pH 0.</title>
        <authorList>
            <person name="Futterer O."/>
            <person name="Angelov A."/>
            <person name="Liesegang H."/>
            <person name="Gottschalk G."/>
            <person name="Schleper C."/>
            <person name="Schepers B."/>
            <person name="Dock C."/>
            <person name="Antranikian G."/>
            <person name="Liebl W."/>
        </authorList>
    </citation>
    <scope>NUCLEOTIDE SEQUENCE [LARGE SCALE GENOMIC DNA]</scope>
    <source>
        <strain evidence="7">ATCC 700027 / DSM 9790 / JCM 10055 / NBRC 100828</strain>
    </source>
</reference>
<keyword evidence="3 6" id="KW-0326">Glycosidase</keyword>
<dbReference type="AlphaFoldDB" id="Q6KZ14"/>
<evidence type="ECO:0000256" key="1">
    <source>
        <dbReference type="ARBA" id="ARBA00010838"/>
    </source>
</evidence>
<protein>
    <submittedName>
        <fullName evidence="6">Beta-galactosidase</fullName>
        <ecNumber evidence="6">3.2.1.23</ecNumber>
    </submittedName>
</protein>
<dbReference type="PaxDb" id="263820-PTO1453"/>
<name>Q6KZ14_PICTO</name>
<dbReference type="GO" id="GO:0004565">
    <property type="term" value="F:beta-galactosidase activity"/>
    <property type="evidence" value="ECO:0007669"/>
    <property type="project" value="UniProtKB-EC"/>
</dbReference>
<evidence type="ECO:0000256" key="4">
    <source>
        <dbReference type="PROSITE-ProRule" id="PRU10055"/>
    </source>
</evidence>
<dbReference type="InterPro" id="IPR053427">
    <property type="entry name" value="Beta-galactosidase"/>
</dbReference>
<comment type="similarity">
    <text evidence="1 5">Belongs to the glycosyl hydrolase 1 family.</text>
</comment>
<evidence type="ECO:0000256" key="2">
    <source>
        <dbReference type="ARBA" id="ARBA00022801"/>
    </source>
</evidence>
<dbReference type="InterPro" id="IPR001360">
    <property type="entry name" value="Glyco_hydro_1"/>
</dbReference>
<dbReference type="Pfam" id="PF00232">
    <property type="entry name" value="Glyco_hydro_1"/>
    <property type="match status" value="1"/>
</dbReference>
<evidence type="ECO:0000313" key="6">
    <source>
        <dbReference type="EMBL" id="AAT44038.1"/>
    </source>
</evidence>
<dbReference type="FunCoup" id="Q6KZ14">
    <property type="interactions" value="44"/>
</dbReference>
<proteinExistence type="inferred from homology"/>
<gene>
    <name evidence="6" type="ordered locus">PTO1453</name>
</gene>
<dbReference type="Proteomes" id="UP000000438">
    <property type="component" value="Chromosome"/>
</dbReference>